<organism evidence="1">
    <name type="scientific">Ophidiomyces ophidiicola</name>
    <dbReference type="NCBI Taxonomy" id="1387563"/>
    <lineage>
        <taxon>Eukaryota</taxon>
        <taxon>Fungi</taxon>
        <taxon>Dikarya</taxon>
        <taxon>Ascomycota</taxon>
        <taxon>Pezizomycotina</taxon>
        <taxon>Eurotiomycetes</taxon>
        <taxon>Eurotiomycetidae</taxon>
        <taxon>Onygenales</taxon>
        <taxon>Onygenaceae</taxon>
        <taxon>Ophidiomyces</taxon>
    </lineage>
</organism>
<sequence>MKPLVTVLGATGTGKSKLAVDLAIRFNGEIINGDAMQMYKGLPIITNQIPLDERAGIPHHLIARINIDQEPWKVGQFQRSALKVIEDIRARGKLPILVGGTHYYTQSIVFHKQLVSGCNSDDENADGKYDEVVENAKWPILQGTAEELLHALREVDPVMAERWHPNEKRKIRRSLQIYLQTGRRASDIYQEQKVELKRISATDDDFNPSLEFIPTEKSGHLRFDTILLWVHSNKSILQQRLDDRVDVMIDQGLLAEAQHMFGHLKQKERDGVHIDRTTGVWVSIGFKELDPFISALSAGNFSSDHLQKLKKECIESVKSATRQYARSQIKWIQGRLWNTLEAANATDRLYILDSTEAKSWDSAVRLPAEEIVDAFLSENPRPHPSEVSEIAKEVFEMKKQNGQPSTDNIEIKRMGCEVCNARAMTEDQWKVHMKGRKHKNAVKRESRKKDREEYFKRIQEVPENEIPQQAQEIKSG</sequence>
<name>A0ACB8UR50_9EURO</name>
<accession>A0ACB8UR50</accession>
<dbReference type="EC" id="2.5.1.75" evidence="1"/>
<comment type="caution">
    <text evidence="1">The sequence shown here is derived from an EMBL/GenBank/DDBJ whole genome shotgun (WGS) entry which is preliminary data.</text>
</comment>
<reference evidence="1" key="1">
    <citation type="journal article" date="2022" name="bioRxiv">
        <title>Population genetic analysis of Ophidiomyces ophidiicola, the causative agent of snake fungal disease, indicates recent introductions to the USA.</title>
        <authorList>
            <person name="Ladner J.T."/>
            <person name="Palmer J.M."/>
            <person name="Ettinger C.L."/>
            <person name="Stajich J.E."/>
            <person name="Farrell T.M."/>
            <person name="Glorioso B.M."/>
            <person name="Lawson B."/>
            <person name="Price S.J."/>
            <person name="Stengle A.G."/>
            <person name="Grear D.A."/>
            <person name="Lorch J.M."/>
        </authorList>
    </citation>
    <scope>NUCLEOTIDE SEQUENCE</scope>
    <source>
        <strain evidence="1">NWHC 24266-5</strain>
    </source>
</reference>
<proteinExistence type="predicted"/>
<dbReference type="EMBL" id="JALBCA010000092">
    <property type="protein sequence ID" value="KAI2383361.1"/>
    <property type="molecule type" value="Genomic_DNA"/>
</dbReference>
<gene>
    <name evidence="1" type="primary">tit1</name>
    <name evidence="1" type="ORF">LOY88_005329</name>
</gene>
<keyword evidence="1" id="KW-0808">Transferase</keyword>
<evidence type="ECO:0000313" key="1">
    <source>
        <dbReference type="EMBL" id="KAI2383361.1"/>
    </source>
</evidence>
<protein>
    <submittedName>
        <fullName evidence="1">tRNA dimethylallyltransferase, mitochondrial</fullName>
        <ecNumber evidence="1">2.5.1.75</ecNumber>
    </submittedName>
</protein>